<keyword evidence="4" id="KW-1185">Reference proteome</keyword>
<evidence type="ECO:0000256" key="1">
    <source>
        <dbReference type="SAM" id="MobiDB-lite"/>
    </source>
</evidence>
<dbReference type="Proteomes" id="UP000199568">
    <property type="component" value="Unassembled WGS sequence"/>
</dbReference>
<sequence>MKKVLTIICISLMLFSLIGCSQQASNQQSEEELRAEIRAEMEAQATKEAEEQAKNDDQKQSNNNAQQQANDQTNQSSNGSQGVTSQPVRDDLSKGFTYKVENGDLKLTYNNSDNTVTLINAYRNYNYRTYEKTGEFTHNMQFPEVTKAQLSDGGREIYFSVGPIHGVGILTFFIELDTMDIYLISQGTFVEEVRLDQYTTLVILQAGLDYTAHFPRGYGDFYPLGSQLERNRIAQFERAVKERENQSSSGAQGSSNQSSSGSLREFYELNKEYTLYNLNQDGNLDKFKLVRPNDNEIYFEVNGDRIEFRNLGNWSYFLDPPRISDRYTIIPDSEWPGYFVLAIDQHQYAYNSVFFFRYVIVPSGPFDVWFNVEPIGYYTGYLLLDEMNITDLDSSSVTINGERIPWKYD</sequence>
<dbReference type="AlphaFoldDB" id="A0A1I0E766"/>
<name>A0A1I0E766_9FIRM</name>
<feature type="signal peptide" evidence="2">
    <location>
        <begin position="1"/>
        <end position="24"/>
    </location>
</feature>
<dbReference type="PROSITE" id="PS51257">
    <property type="entry name" value="PROKAR_LIPOPROTEIN"/>
    <property type="match status" value="1"/>
</dbReference>
<evidence type="ECO:0000313" key="3">
    <source>
        <dbReference type="EMBL" id="SET40288.1"/>
    </source>
</evidence>
<organism evidence="3 4">
    <name type="scientific">Natronincola peptidivorans</name>
    <dbReference type="NCBI Taxonomy" id="426128"/>
    <lineage>
        <taxon>Bacteria</taxon>
        <taxon>Bacillati</taxon>
        <taxon>Bacillota</taxon>
        <taxon>Clostridia</taxon>
        <taxon>Peptostreptococcales</taxon>
        <taxon>Natronincolaceae</taxon>
        <taxon>Natronincola</taxon>
    </lineage>
</organism>
<feature type="chain" id="PRO_5039032459" evidence="2">
    <location>
        <begin position="25"/>
        <end position="409"/>
    </location>
</feature>
<protein>
    <submittedName>
        <fullName evidence="3">Uncharacterized protein</fullName>
    </submittedName>
</protein>
<feature type="compositionally biased region" description="Low complexity" evidence="1">
    <location>
        <begin position="60"/>
        <end position="78"/>
    </location>
</feature>
<dbReference type="RefSeq" id="WP_090443918.1">
    <property type="nucleotide sequence ID" value="NZ_FOHU01000010.1"/>
</dbReference>
<gene>
    <name evidence="3" type="ORF">SAMN05660297_02285</name>
</gene>
<proteinExistence type="predicted"/>
<dbReference type="STRING" id="426128.SAMN05660297_02285"/>
<feature type="compositionally biased region" description="Low complexity" evidence="1">
    <location>
        <begin position="246"/>
        <end position="261"/>
    </location>
</feature>
<keyword evidence="2" id="KW-0732">Signal</keyword>
<evidence type="ECO:0000256" key="2">
    <source>
        <dbReference type="SAM" id="SignalP"/>
    </source>
</evidence>
<feature type="region of interest" description="Disordered" evidence="1">
    <location>
        <begin position="31"/>
        <end position="89"/>
    </location>
</feature>
<feature type="compositionally biased region" description="Basic and acidic residues" evidence="1">
    <location>
        <begin position="31"/>
        <end position="59"/>
    </location>
</feature>
<accession>A0A1I0E766</accession>
<reference evidence="3 4" key="1">
    <citation type="submission" date="2016-10" db="EMBL/GenBank/DDBJ databases">
        <authorList>
            <person name="de Groot N.N."/>
        </authorList>
    </citation>
    <scope>NUCLEOTIDE SEQUENCE [LARGE SCALE GENOMIC DNA]</scope>
    <source>
        <strain evidence="3 4">DSM 18979</strain>
    </source>
</reference>
<feature type="region of interest" description="Disordered" evidence="1">
    <location>
        <begin position="241"/>
        <end position="261"/>
    </location>
</feature>
<evidence type="ECO:0000313" key="4">
    <source>
        <dbReference type="Proteomes" id="UP000199568"/>
    </source>
</evidence>
<dbReference type="EMBL" id="FOHU01000010">
    <property type="protein sequence ID" value="SET40288.1"/>
    <property type="molecule type" value="Genomic_DNA"/>
</dbReference>